<feature type="chain" id="PRO_5019766696" evidence="1">
    <location>
        <begin position="22"/>
        <end position="145"/>
    </location>
</feature>
<evidence type="ECO:0000256" key="1">
    <source>
        <dbReference type="SAM" id="SignalP"/>
    </source>
</evidence>
<dbReference type="OrthoDB" id="710080at2"/>
<proteinExistence type="predicted"/>
<gene>
    <name evidence="3" type="ORF">CLV94_3294</name>
</gene>
<keyword evidence="4" id="KW-1185">Reference proteome</keyword>
<evidence type="ECO:0000313" key="4">
    <source>
        <dbReference type="Proteomes" id="UP000277579"/>
    </source>
</evidence>
<reference evidence="3 4" key="1">
    <citation type="submission" date="2018-10" db="EMBL/GenBank/DDBJ databases">
        <title>Genomic Encyclopedia of Archaeal and Bacterial Type Strains, Phase II (KMG-II): from individual species to whole genera.</title>
        <authorList>
            <person name="Goeker M."/>
        </authorList>
    </citation>
    <scope>NUCLEOTIDE SEQUENCE [LARGE SCALE GENOMIC DNA]</scope>
    <source>
        <strain evidence="3 4">DSM 29537</strain>
    </source>
</reference>
<evidence type="ECO:0000313" key="3">
    <source>
        <dbReference type="EMBL" id="RKS18484.1"/>
    </source>
</evidence>
<comment type="caution">
    <text evidence="3">The sequence shown here is derived from an EMBL/GenBank/DDBJ whole genome shotgun (WGS) entry which is preliminary data.</text>
</comment>
<dbReference type="AlphaFoldDB" id="A0A495LXY4"/>
<dbReference type="SUPFAM" id="SSF160574">
    <property type="entry name" value="BT0923-like"/>
    <property type="match status" value="1"/>
</dbReference>
<feature type="signal peptide" evidence="1">
    <location>
        <begin position="1"/>
        <end position="21"/>
    </location>
</feature>
<organism evidence="3 4">
    <name type="scientific">Flavobacterium endophyticum</name>
    <dbReference type="NCBI Taxonomy" id="1540163"/>
    <lineage>
        <taxon>Bacteria</taxon>
        <taxon>Pseudomonadati</taxon>
        <taxon>Bacteroidota</taxon>
        <taxon>Flavobacteriia</taxon>
        <taxon>Flavobacteriales</taxon>
        <taxon>Flavobacteriaceae</taxon>
        <taxon>Flavobacterium</taxon>
    </lineage>
</organism>
<keyword evidence="1" id="KW-0732">Signal</keyword>
<dbReference type="EMBL" id="RBLC01000006">
    <property type="protein sequence ID" value="RKS18484.1"/>
    <property type="molecule type" value="Genomic_DNA"/>
</dbReference>
<dbReference type="RefSeq" id="WP_121377565.1">
    <property type="nucleotide sequence ID" value="NZ_RBLC01000006.1"/>
</dbReference>
<sequence length="145" mass="16252">MKTQMSLSLIAGLLFSFSAHAQKTTITTAELPAKAQAFLKEHFANENPASIVKDKETFSTDYKVRFSNNTEVEFDSKGNWEEIDGNHTPIPTTTIPAKIASYVKSNYKEVSITKIDKGHWGYEVDLSNGIELEFDSNGKFLRIDN</sequence>
<feature type="domain" description="Putative beta-lactamase-inhibitor-like PepSY-like" evidence="2">
    <location>
        <begin position="61"/>
        <end position="141"/>
    </location>
</feature>
<dbReference type="Gene3D" id="3.40.1420.30">
    <property type="match status" value="1"/>
</dbReference>
<dbReference type="Proteomes" id="UP000277579">
    <property type="component" value="Unassembled WGS sequence"/>
</dbReference>
<name>A0A495LXY4_9FLAO</name>
<protein>
    <submittedName>
        <fullName evidence="3">Putative PepSY-like beta-lactamase-inhibitor</fullName>
    </submittedName>
</protein>
<accession>A0A495LXY4</accession>
<evidence type="ECO:0000259" key="2">
    <source>
        <dbReference type="Pfam" id="PF11396"/>
    </source>
</evidence>
<dbReference type="InterPro" id="IPR021533">
    <property type="entry name" value="PepSY-like"/>
</dbReference>
<dbReference type="Pfam" id="PF11396">
    <property type="entry name" value="PepSY_like"/>
    <property type="match status" value="1"/>
</dbReference>